<proteinExistence type="predicted"/>
<keyword evidence="9" id="KW-1185">Reference proteome</keyword>
<feature type="transmembrane region" description="Helical" evidence="7">
    <location>
        <begin position="436"/>
        <end position="457"/>
    </location>
</feature>
<feature type="transmembrane region" description="Helical" evidence="7">
    <location>
        <begin position="369"/>
        <end position="392"/>
    </location>
</feature>
<organism evidence="8 9">
    <name type="scientific">Thyridium curvatum</name>
    <dbReference type="NCBI Taxonomy" id="1093900"/>
    <lineage>
        <taxon>Eukaryota</taxon>
        <taxon>Fungi</taxon>
        <taxon>Dikarya</taxon>
        <taxon>Ascomycota</taxon>
        <taxon>Pezizomycotina</taxon>
        <taxon>Sordariomycetes</taxon>
        <taxon>Sordariomycetidae</taxon>
        <taxon>Thyridiales</taxon>
        <taxon>Thyridiaceae</taxon>
        <taxon>Thyridium</taxon>
    </lineage>
</organism>
<feature type="transmembrane region" description="Helical" evidence="7">
    <location>
        <begin position="315"/>
        <end position="336"/>
    </location>
</feature>
<keyword evidence="5 7" id="KW-0472">Membrane</keyword>
<dbReference type="Proteomes" id="UP000319257">
    <property type="component" value="Unassembled WGS sequence"/>
</dbReference>
<reference evidence="8 9" key="1">
    <citation type="submission" date="2019-06" db="EMBL/GenBank/DDBJ databases">
        <title>Draft genome sequence of the filamentous fungus Phialemoniopsis curvata isolated from diesel fuel.</title>
        <authorList>
            <person name="Varaljay V.A."/>
            <person name="Lyon W.J."/>
            <person name="Crouch A.L."/>
            <person name="Drake C.E."/>
            <person name="Hollomon J.M."/>
            <person name="Nadeau L.J."/>
            <person name="Nunn H.S."/>
            <person name="Stevenson B.S."/>
            <person name="Bojanowski C.L."/>
            <person name="Crookes-Goodson W.J."/>
        </authorList>
    </citation>
    <scope>NUCLEOTIDE SEQUENCE [LARGE SCALE GENOMIC DNA]</scope>
    <source>
        <strain evidence="8 9">D216</strain>
    </source>
</reference>
<dbReference type="FunCoup" id="A0A507ASS7">
    <property type="interactions" value="128"/>
</dbReference>
<feature type="transmembrane region" description="Helical" evidence="7">
    <location>
        <begin position="343"/>
        <end position="363"/>
    </location>
</feature>
<protein>
    <submittedName>
        <fullName evidence="8">Uncharacterized protein</fullName>
    </submittedName>
</protein>
<dbReference type="GO" id="GO:0022857">
    <property type="term" value="F:transmembrane transporter activity"/>
    <property type="evidence" value="ECO:0007669"/>
    <property type="project" value="InterPro"/>
</dbReference>
<feature type="region of interest" description="Disordered" evidence="6">
    <location>
        <begin position="1"/>
        <end position="32"/>
    </location>
</feature>
<evidence type="ECO:0000256" key="1">
    <source>
        <dbReference type="ARBA" id="ARBA00004141"/>
    </source>
</evidence>
<feature type="transmembrane region" description="Helical" evidence="7">
    <location>
        <begin position="114"/>
        <end position="132"/>
    </location>
</feature>
<feature type="transmembrane region" description="Helical" evidence="7">
    <location>
        <begin position="211"/>
        <end position="231"/>
    </location>
</feature>
<dbReference type="InParanoid" id="A0A507ASS7"/>
<dbReference type="PANTHER" id="PTHR43791">
    <property type="entry name" value="PERMEASE-RELATED"/>
    <property type="match status" value="1"/>
</dbReference>
<dbReference type="PANTHER" id="PTHR43791:SF1">
    <property type="entry name" value="ALLANTOATE PERMEASE"/>
    <property type="match status" value="1"/>
</dbReference>
<accession>A0A507ASS7</accession>
<keyword evidence="3 7" id="KW-0812">Transmembrane</keyword>
<comment type="caution">
    <text evidence="8">The sequence shown here is derived from an EMBL/GenBank/DDBJ whole genome shotgun (WGS) entry which is preliminary data.</text>
</comment>
<evidence type="ECO:0000256" key="3">
    <source>
        <dbReference type="ARBA" id="ARBA00022692"/>
    </source>
</evidence>
<dbReference type="OrthoDB" id="6730379at2759"/>
<comment type="subcellular location">
    <subcellularLocation>
        <location evidence="1">Membrane</location>
        <topology evidence="1">Multi-pass membrane protein</topology>
    </subcellularLocation>
</comment>
<gene>
    <name evidence="8" type="ORF">E0L32_010864</name>
</gene>
<evidence type="ECO:0000256" key="4">
    <source>
        <dbReference type="ARBA" id="ARBA00022989"/>
    </source>
</evidence>
<dbReference type="Pfam" id="PF07690">
    <property type="entry name" value="MFS_1"/>
    <property type="match status" value="1"/>
</dbReference>
<dbReference type="InterPro" id="IPR036259">
    <property type="entry name" value="MFS_trans_sf"/>
</dbReference>
<dbReference type="GeneID" id="41978311"/>
<keyword evidence="2" id="KW-0813">Transport</keyword>
<evidence type="ECO:0000313" key="9">
    <source>
        <dbReference type="Proteomes" id="UP000319257"/>
    </source>
</evidence>
<dbReference type="RefSeq" id="XP_030988981.1">
    <property type="nucleotide sequence ID" value="XM_031133529.1"/>
</dbReference>
<dbReference type="EMBL" id="SKBQ01000092">
    <property type="protein sequence ID" value="TPX07270.1"/>
    <property type="molecule type" value="Genomic_DNA"/>
</dbReference>
<keyword evidence="4 7" id="KW-1133">Transmembrane helix</keyword>
<evidence type="ECO:0000256" key="2">
    <source>
        <dbReference type="ARBA" id="ARBA00022448"/>
    </source>
</evidence>
<dbReference type="Gene3D" id="1.20.1250.20">
    <property type="entry name" value="MFS general substrate transporter like domains"/>
    <property type="match status" value="2"/>
</dbReference>
<feature type="transmembrane region" description="Helical" evidence="7">
    <location>
        <begin position="144"/>
        <end position="165"/>
    </location>
</feature>
<sequence>MAEPEKLSQDGQGLPAGAEKSADPVEPAAQNDDIEVGKILRHADKNDADEALKVIQGVEGETIVLTPEEEKRLLRKIDWNMMPLLCLVYGLNYLDKTTVSYASIMGLKRLPLAKWSAVNVIMWGLILACMAGTKDFATAMTVRVFLGVFEAAVSPGFALFTSQWYTIREQGSRTGIWFSFNGWGQILGGFVAYGIAVGTRAHPVAIKSWQLLFLVIGLFTSAIGVVFLFVMPDSQLNARFLTPHERVLAVERIRVNQQGVGNKHFKWYQFKEALTDPMVWGLAFYSLVANIPNGGITNYFSQLIVSFGFTPEQSLLLGTPGGAIEIIALVLCGWLGDRYRNRLLIGTWGLLLSILGILLIAFLPKSMPVGRLIGFYFTQASPTPFVALLSLISTNVAGWTKKTTVGAIYFISYCVGNIIGPQAFQDKDKPDYRPAQITIIVCWCLGLLDMLFIYFWCRRENARKARVRAEPGYRKIDGQEFYDLTDRENPEFVYSL</sequence>
<evidence type="ECO:0000256" key="6">
    <source>
        <dbReference type="SAM" id="MobiDB-lite"/>
    </source>
</evidence>
<evidence type="ECO:0000256" key="7">
    <source>
        <dbReference type="SAM" id="Phobius"/>
    </source>
</evidence>
<dbReference type="GO" id="GO:0016020">
    <property type="term" value="C:membrane"/>
    <property type="evidence" value="ECO:0007669"/>
    <property type="project" value="UniProtKB-SubCell"/>
</dbReference>
<feature type="transmembrane region" description="Helical" evidence="7">
    <location>
        <begin position="177"/>
        <end position="199"/>
    </location>
</feature>
<evidence type="ECO:0000256" key="5">
    <source>
        <dbReference type="ARBA" id="ARBA00023136"/>
    </source>
</evidence>
<dbReference type="AlphaFoldDB" id="A0A507ASS7"/>
<name>A0A507ASS7_9PEZI</name>
<dbReference type="InterPro" id="IPR011701">
    <property type="entry name" value="MFS"/>
</dbReference>
<dbReference type="SUPFAM" id="SSF103473">
    <property type="entry name" value="MFS general substrate transporter"/>
    <property type="match status" value="1"/>
</dbReference>
<evidence type="ECO:0000313" key="8">
    <source>
        <dbReference type="EMBL" id="TPX07270.1"/>
    </source>
</evidence>
<feature type="transmembrane region" description="Helical" evidence="7">
    <location>
        <begin position="404"/>
        <end position="424"/>
    </location>
</feature>